<dbReference type="KEGG" id="lrz:BJI69_06100"/>
<keyword evidence="3" id="KW-1185">Reference proteome</keyword>
<feature type="domain" description="RiboL-PSP-HEPN" evidence="1">
    <location>
        <begin position="44"/>
        <end position="213"/>
    </location>
</feature>
<gene>
    <name evidence="2" type="ORF">BJI69_06100</name>
</gene>
<sequence length="228" mass="25256">MPSDRFTQLSAQLDVLREHLLPAEFTDTGQYGDSQDRVETSALAYRVLCHAEIETYFEDRSLEAMSRAREAWDASRFVSHITLCLLAFSGKEMKAPPDSLEAPSDNLKRSWPALLDIGEKLIPAMTEFYKLVRKDNHGIKEKNLLALLLPIGIDHKQLDPIFLTEIDQYGSLRGMAAHTSSRSAVRQAVDPAEESRRIDNLLPGIAAIDGLVEALLADVPASAASKQP</sequence>
<dbReference type="Pfam" id="PF18735">
    <property type="entry name" value="HEPN_RiboL-PSP"/>
    <property type="match status" value="1"/>
</dbReference>
<evidence type="ECO:0000313" key="2">
    <source>
        <dbReference type="EMBL" id="APG03526.1"/>
    </source>
</evidence>
<dbReference type="RefSeq" id="WP_046969020.1">
    <property type="nucleotide sequence ID" value="NZ_CP017480.1"/>
</dbReference>
<organism evidence="2 3">
    <name type="scientific">Luteibacter rhizovicinus DSM 16549</name>
    <dbReference type="NCBI Taxonomy" id="1440763"/>
    <lineage>
        <taxon>Bacteria</taxon>
        <taxon>Pseudomonadati</taxon>
        <taxon>Pseudomonadota</taxon>
        <taxon>Gammaproteobacteria</taxon>
        <taxon>Lysobacterales</taxon>
        <taxon>Rhodanobacteraceae</taxon>
        <taxon>Luteibacter</taxon>
    </lineage>
</organism>
<reference evidence="3" key="1">
    <citation type="submission" date="2016-09" db="EMBL/GenBank/DDBJ databases">
        <authorList>
            <person name="Lysoe E."/>
        </authorList>
    </citation>
    <scope>NUCLEOTIDE SEQUENCE [LARGE SCALE GENOMIC DNA]</scope>
    <source>
        <strain evidence="3">LJ96T</strain>
    </source>
</reference>
<name>A0A1L3ER57_9GAMM</name>
<dbReference type="Proteomes" id="UP000182987">
    <property type="component" value="Chromosome"/>
</dbReference>
<dbReference type="STRING" id="1440763.BJI69_06100"/>
<evidence type="ECO:0000313" key="3">
    <source>
        <dbReference type="Proteomes" id="UP000182987"/>
    </source>
</evidence>
<dbReference type="EMBL" id="CP017480">
    <property type="protein sequence ID" value="APG03526.1"/>
    <property type="molecule type" value="Genomic_DNA"/>
</dbReference>
<accession>A0A1L3ER57</accession>
<dbReference type="AlphaFoldDB" id="A0A1L3ER57"/>
<proteinExistence type="predicted"/>
<dbReference type="InterPro" id="IPR041519">
    <property type="entry name" value="HEPN_RiboL-PSP"/>
</dbReference>
<dbReference type="OrthoDB" id="4239190at2"/>
<protein>
    <recommendedName>
        <fullName evidence="1">RiboL-PSP-HEPN domain-containing protein</fullName>
    </recommendedName>
</protein>
<evidence type="ECO:0000259" key="1">
    <source>
        <dbReference type="Pfam" id="PF18735"/>
    </source>
</evidence>